<dbReference type="AlphaFoldDB" id="A0A512CDL4"/>
<name>A0A512CDL4_9BACT</name>
<sequence>MRNLSDNWISEGWVDFEYKKYLLLAYLKEVEKEFKSVKLYPPLAELIKHHQKLEELNKNRHQLKAAFPREIDTVNFKKAAISYKNKTEEDEVMRQLGEIIAYALPQIKKQIEEGKSIYDFIEDQLEIEPVGLSAIYQKEGYALVSNGCSKDILVYRYKVDLFQNSMDKYRGIVLKFIAAFRKSITTTCHRIKLDLIKNFTDLPNPSTWRINSKHDVPLQESLLPISKRLLLRNIVIK</sequence>
<proteinExistence type="predicted"/>
<dbReference type="EMBL" id="BJYV01000014">
    <property type="protein sequence ID" value="GEO22299.1"/>
    <property type="molecule type" value="Genomic_DNA"/>
</dbReference>
<protein>
    <submittedName>
        <fullName evidence="1">Uncharacterized protein</fullName>
    </submittedName>
</protein>
<keyword evidence="2" id="KW-1185">Reference proteome</keyword>
<comment type="caution">
    <text evidence="1">The sequence shown here is derived from an EMBL/GenBank/DDBJ whole genome shotgun (WGS) entry which is preliminary data.</text>
</comment>
<evidence type="ECO:0000313" key="1">
    <source>
        <dbReference type="EMBL" id="GEO22299.1"/>
    </source>
</evidence>
<evidence type="ECO:0000313" key="2">
    <source>
        <dbReference type="Proteomes" id="UP000321301"/>
    </source>
</evidence>
<dbReference type="RefSeq" id="WP_020890458.1">
    <property type="nucleotide sequence ID" value="NZ_BJYV01000014.1"/>
</dbReference>
<dbReference type="Proteomes" id="UP000321301">
    <property type="component" value="Unassembled WGS sequence"/>
</dbReference>
<gene>
    <name evidence="1" type="ORF">CQA01_28330</name>
</gene>
<accession>A0A512CDL4</accession>
<organism evidence="1 2">
    <name type="scientific">Cyclobacterium qasimii</name>
    <dbReference type="NCBI Taxonomy" id="1350429"/>
    <lineage>
        <taxon>Bacteria</taxon>
        <taxon>Pseudomonadati</taxon>
        <taxon>Bacteroidota</taxon>
        <taxon>Cytophagia</taxon>
        <taxon>Cytophagales</taxon>
        <taxon>Cyclobacteriaceae</taxon>
        <taxon>Cyclobacterium</taxon>
    </lineage>
</organism>
<reference evidence="1 2" key="1">
    <citation type="submission" date="2019-07" db="EMBL/GenBank/DDBJ databases">
        <title>Whole genome shotgun sequence of Cyclobacterium qasimii NBRC 106168.</title>
        <authorList>
            <person name="Hosoyama A."/>
            <person name="Uohara A."/>
            <person name="Ohji S."/>
            <person name="Ichikawa N."/>
        </authorList>
    </citation>
    <scope>NUCLEOTIDE SEQUENCE [LARGE SCALE GENOMIC DNA]</scope>
    <source>
        <strain evidence="1 2">NBRC 106168</strain>
    </source>
</reference>